<name>A0A366HS91_9BACT</name>
<evidence type="ECO:0000313" key="2">
    <source>
        <dbReference type="Proteomes" id="UP000253426"/>
    </source>
</evidence>
<accession>A0A366HS91</accession>
<gene>
    <name evidence="1" type="ORF">DES53_102515</name>
</gene>
<dbReference type="Proteomes" id="UP000253426">
    <property type="component" value="Unassembled WGS sequence"/>
</dbReference>
<dbReference type="EMBL" id="QNRR01000002">
    <property type="protein sequence ID" value="RBP46129.1"/>
    <property type="molecule type" value="Genomic_DNA"/>
</dbReference>
<comment type="caution">
    <text evidence="1">The sequence shown here is derived from an EMBL/GenBank/DDBJ whole genome shotgun (WGS) entry which is preliminary data.</text>
</comment>
<dbReference type="AlphaFoldDB" id="A0A366HS91"/>
<dbReference type="RefSeq" id="WP_113957665.1">
    <property type="nucleotide sequence ID" value="NZ_QNRR01000002.1"/>
</dbReference>
<organism evidence="1 2">
    <name type="scientific">Roseimicrobium gellanilyticum</name>
    <dbReference type="NCBI Taxonomy" id="748857"/>
    <lineage>
        <taxon>Bacteria</taxon>
        <taxon>Pseudomonadati</taxon>
        <taxon>Verrucomicrobiota</taxon>
        <taxon>Verrucomicrobiia</taxon>
        <taxon>Verrucomicrobiales</taxon>
        <taxon>Verrucomicrobiaceae</taxon>
        <taxon>Roseimicrobium</taxon>
    </lineage>
</organism>
<protein>
    <recommendedName>
        <fullName evidence="3">DUF1559 domain-containing protein</fullName>
    </recommendedName>
</protein>
<proteinExistence type="predicted"/>
<reference evidence="1 2" key="1">
    <citation type="submission" date="2018-06" db="EMBL/GenBank/DDBJ databases">
        <title>Genomic Encyclopedia of Type Strains, Phase IV (KMG-IV): sequencing the most valuable type-strain genomes for metagenomic binning, comparative biology and taxonomic classification.</title>
        <authorList>
            <person name="Goeker M."/>
        </authorList>
    </citation>
    <scope>NUCLEOTIDE SEQUENCE [LARGE SCALE GENOMIC DNA]</scope>
    <source>
        <strain evidence="1 2">DSM 25532</strain>
    </source>
</reference>
<dbReference type="PROSITE" id="PS51257">
    <property type="entry name" value="PROKAR_LIPOPROTEIN"/>
    <property type="match status" value="1"/>
</dbReference>
<keyword evidence="2" id="KW-1185">Reference proteome</keyword>
<sequence>MQGRSRFTKVEYGVGLLAVTLLGTVACDRISERSQITKGISNCRQILVALRIYASDHNGKYPDAHINGTKTANAAFRQLFEEQILDNEAIFGCPPSPFEPDGKIEDAYIGPQSTKYGKAVQAGENHWAMTAGLNDSSAGAIPVVYENPVNATWPPKWNADVEEKPVRGRTWKNNTVIIGTNDTAVASQPMAAKSGAAVGLKPDASSGKDAFEAAINPTTFPKGEVLDVE</sequence>
<evidence type="ECO:0008006" key="3">
    <source>
        <dbReference type="Google" id="ProtNLM"/>
    </source>
</evidence>
<dbReference type="OrthoDB" id="194739at2"/>
<evidence type="ECO:0000313" key="1">
    <source>
        <dbReference type="EMBL" id="RBP46129.1"/>
    </source>
</evidence>